<dbReference type="SUPFAM" id="SSF46565">
    <property type="entry name" value="Chaperone J-domain"/>
    <property type="match status" value="1"/>
</dbReference>
<evidence type="ECO:0000256" key="1">
    <source>
        <dbReference type="ARBA" id="ARBA00023186"/>
    </source>
</evidence>
<gene>
    <name evidence="3" type="ORF">ACFQ45_05235</name>
</gene>
<keyword evidence="4" id="KW-1185">Reference proteome</keyword>
<dbReference type="CDD" id="cd06257">
    <property type="entry name" value="DnaJ"/>
    <property type="match status" value="1"/>
</dbReference>
<accession>A0ABW4B009</accession>
<dbReference type="EMBL" id="JBHTMN010000006">
    <property type="protein sequence ID" value="MFD1382755.1"/>
    <property type="molecule type" value="Genomic_DNA"/>
</dbReference>
<dbReference type="RefSeq" id="WP_377365930.1">
    <property type="nucleotide sequence ID" value="NZ_JBHTMN010000006.1"/>
</dbReference>
<evidence type="ECO:0000313" key="3">
    <source>
        <dbReference type="EMBL" id="MFD1382755.1"/>
    </source>
</evidence>
<evidence type="ECO:0000313" key="4">
    <source>
        <dbReference type="Proteomes" id="UP001597059"/>
    </source>
</evidence>
<keyword evidence="1" id="KW-0143">Chaperone</keyword>
<comment type="caution">
    <text evidence="3">The sequence shown here is derived from an EMBL/GenBank/DDBJ whole genome shotgun (WGS) entry which is preliminary data.</text>
</comment>
<dbReference type="Proteomes" id="UP001597059">
    <property type="component" value="Unassembled WGS sequence"/>
</dbReference>
<dbReference type="Pfam" id="PF12339">
    <property type="entry name" value="DNAJ_related"/>
    <property type="match status" value="1"/>
</dbReference>
<dbReference type="SMART" id="SM00271">
    <property type="entry name" value="DnaJ"/>
    <property type="match status" value="1"/>
</dbReference>
<sequence>MRNPLIPNILALLREHPEGISEYTLLKALKSERPELDKLAEDANLTLFRQHFLIMNALYQLQTSLWQEERLALTITATHIKVHGASELEISSTTTLSDSVDAKLAAYYLDWNEYVQTDEEDVSRLLDSFYHGVFNVDVRKEALKTLELDESFLDDKEGIKRQYRKLAHAAHPDRGGDTDVFITLRQAYECLIHSHS</sequence>
<dbReference type="InterPro" id="IPR021059">
    <property type="entry name" value="DnaJ-related_N"/>
</dbReference>
<proteinExistence type="predicted"/>
<organism evidence="3 4">
    <name type="scientific">Rhodanobacter aciditrophus</name>
    <dbReference type="NCBI Taxonomy" id="1623218"/>
    <lineage>
        <taxon>Bacteria</taxon>
        <taxon>Pseudomonadati</taxon>
        <taxon>Pseudomonadota</taxon>
        <taxon>Gammaproteobacteria</taxon>
        <taxon>Lysobacterales</taxon>
        <taxon>Rhodanobacteraceae</taxon>
        <taxon>Rhodanobacter</taxon>
    </lineage>
</organism>
<dbReference type="PROSITE" id="PS50076">
    <property type="entry name" value="DNAJ_2"/>
    <property type="match status" value="1"/>
</dbReference>
<name>A0ABW4B009_9GAMM</name>
<dbReference type="InterPro" id="IPR001623">
    <property type="entry name" value="DnaJ_domain"/>
</dbReference>
<reference evidence="4" key="1">
    <citation type="journal article" date="2019" name="Int. J. Syst. Evol. Microbiol.">
        <title>The Global Catalogue of Microorganisms (GCM) 10K type strain sequencing project: providing services to taxonomists for standard genome sequencing and annotation.</title>
        <authorList>
            <consortium name="The Broad Institute Genomics Platform"/>
            <consortium name="The Broad Institute Genome Sequencing Center for Infectious Disease"/>
            <person name="Wu L."/>
            <person name="Ma J."/>
        </authorList>
    </citation>
    <scope>NUCLEOTIDE SEQUENCE [LARGE SCALE GENOMIC DNA]</scope>
    <source>
        <strain evidence="4">JCM 30774</strain>
    </source>
</reference>
<dbReference type="InterPro" id="IPR036869">
    <property type="entry name" value="J_dom_sf"/>
</dbReference>
<dbReference type="Gene3D" id="1.10.287.110">
    <property type="entry name" value="DnaJ domain"/>
    <property type="match status" value="1"/>
</dbReference>
<dbReference type="Pfam" id="PF00226">
    <property type="entry name" value="DnaJ"/>
    <property type="match status" value="1"/>
</dbReference>
<evidence type="ECO:0000259" key="2">
    <source>
        <dbReference type="PROSITE" id="PS50076"/>
    </source>
</evidence>
<feature type="domain" description="J" evidence="2">
    <location>
        <begin position="141"/>
        <end position="196"/>
    </location>
</feature>
<protein>
    <submittedName>
        <fullName evidence="3">DNA-J related domain-containing protein</fullName>
    </submittedName>
</protein>